<dbReference type="KEGG" id="fak:FUA48_05280"/>
<proteinExistence type="predicted"/>
<reference evidence="1 2" key="1">
    <citation type="submission" date="2019-08" db="EMBL/GenBank/DDBJ databases">
        <title>Flavobacterium alkalisoli sp. nov., isolated from rhizosphere soil of Suaeda salsa.</title>
        <authorList>
            <person name="Sun J.-Q."/>
            <person name="Xu L."/>
        </authorList>
    </citation>
    <scope>NUCLEOTIDE SEQUENCE [LARGE SCALE GENOMIC DNA]</scope>
    <source>
        <strain evidence="1 2">XS-5</strain>
    </source>
</reference>
<evidence type="ECO:0000313" key="1">
    <source>
        <dbReference type="EMBL" id="QEE49011.1"/>
    </source>
</evidence>
<evidence type="ECO:0000313" key="2">
    <source>
        <dbReference type="Proteomes" id="UP000321222"/>
    </source>
</evidence>
<gene>
    <name evidence="1" type="ORF">FUA48_05280</name>
</gene>
<dbReference type="EMBL" id="CP042831">
    <property type="protein sequence ID" value="QEE49011.1"/>
    <property type="molecule type" value="Genomic_DNA"/>
</dbReference>
<keyword evidence="2" id="KW-1185">Reference proteome</keyword>
<protein>
    <submittedName>
        <fullName evidence="1">Uncharacterized protein</fullName>
    </submittedName>
</protein>
<organism evidence="1 2">
    <name type="scientific">Flavobacterium alkalisoli</name>
    <dbReference type="NCBI Taxonomy" id="2602769"/>
    <lineage>
        <taxon>Bacteria</taxon>
        <taxon>Pseudomonadati</taxon>
        <taxon>Bacteroidota</taxon>
        <taxon>Flavobacteriia</taxon>
        <taxon>Flavobacteriales</taxon>
        <taxon>Flavobacteriaceae</taxon>
        <taxon>Flavobacterium</taxon>
    </lineage>
</organism>
<name>A0A5B9FSB8_9FLAO</name>
<dbReference type="OrthoDB" id="1077467at2"/>
<dbReference type="Proteomes" id="UP000321222">
    <property type="component" value="Chromosome"/>
</dbReference>
<dbReference type="RefSeq" id="WP_147582578.1">
    <property type="nucleotide sequence ID" value="NZ_CP042831.1"/>
</dbReference>
<accession>A0A5B9FSB8</accession>
<sequence length="171" mass="20104">MKKILLIFIFLLLLPFVLSAQESVHYERIDKLLTSFFKEDLNENKIVFTINDKLYLIIVEKKDAYEHYYFEADTITDKKPQVKQMIIFKPNNLLETAFNTNNYHTGYIDFFSEFYKDGVEFSIGNPTYFVLLDKNGQKFGEAELSAVVIPNPIDKEVYNYIVTTTIAMMQY</sequence>
<dbReference type="AlphaFoldDB" id="A0A5B9FSB8"/>